<dbReference type="AlphaFoldDB" id="A0A8J8NE56"/>
<gene>
    <name evidence="1" type="ORF">FGO68_gene3180</name>
</gene>
<name>A0A8J8NE56_HALGN</name>
<dbReference type="EMBL" id="RRYP01019125">
    <property type="protein sequence ID" value="TNV73358.1"/>
    <property type="molecule type" value="Genomic_DNA"/>
</dbReference>
<evidence type="ECO:0000313" key="1">
    <source>
        <dbReference type="EMBL" id="TNV73358.1"/>
    </source>
</evidence>
<evidence type="ECO:0000313" key="2">
    <source>
        <dbReference type="Proteomes" id="UP000785679"/>
    </source>
</evidence>
<protein>
    <submittedName>
        <fullName evidence="1">Uncharacterized protein</fullName>
    </submittedName>
</protein>
<dbReference type="Proteomes" id="UP000785679">
    <property type="component" value="Unassembled WGS sequence"/>
</dbReference>
<comment type="caution">
    <text evidence="1">The sequence shown here is derived from an EMBL/GenBank/DDBJ whole genome shotgun (WGS) entry which is preliminary data.</text>
</comment>
<reference evidence="1" key="1">
    <citation type="submission" date="2019-06" db="EMBL/GenBank/DDBJ databases">
        <authorList>
            <person name="Zheng W."/>
        </authorList>
    </citation>
    <scope>NUCLEOTIDE SEQUENCE</scope>
    <source>
        <strain evidence="1">QDHG01</strain>
    </source>
</reference>
<proteinExistence type="predicted"/>
<accession>A0A8J8NE56</accession>
<sequence length="310" mass="35048">MNFLQVLLSAAKTVVSRRREAKILVDIIFLNYRVIILLYESYISLKLLNPKYNAHSLRLGHISQVWLDLAPSIGEPDLCLVISHGCTNDHVFALLPVGRCRYRVLGGQLKRINHSDDLIEVSACGSRVCDHQLHLLVGANHEDASHSEHGEGLGMNHSVQFTHLPIRIGDHRKVHGRALCLAYVFLPLEVAHNWVNRQPDDLDASFFELWLDLRHVAQLRGAHGREVLRVREEHAPAVTQPIVEADCALGGVCREVWCNVTQPDVALGGGVGFHIFQLCFENIRSSYYKLKEFSAQIIRFQMLEFRSNVC</sequence>
<keyword evidence="2" id="KW-1185">Reference proteome</keyword>
<organism evidence="1 2">
    <name type="scientific">Halteria grandinella</name>
    <dbReference type="NCBI Taxonomy" id="5974"/>
    <lineage>
        <taxon>Eukaryota</taxon>
        <taxon>Sar</taxon>
        <taxon>Alveolata</taxon>
        <taxon>Ciliophora</taxon>
        <taxon>Intramacronucleata</taxon>
        <taxon>Spirotrichea</taxon>
        <taxon>Stichotrichia</taxon>
        <taxon>Sporadotrichida</taxon>
        <taxon>Halteriidae</taxon>
        <taxon>Halteria</taxon>
    </lineage>
</organism>